<dbReference type="Pfam" id="PF20168">
    <property type="entry name" value="PDS5"/>
    <property type="match status" value="1"/>
</dbReference>
<organism evidence="5 6">
    <name type="scientific">Malus baccata</name>
    <name type="common">Siberian crab apple</name>
    <name type="synonym">Pyrus baccata</name>
    <dbReference type="NCBI Taxonomy" id="106549"/>
    <lineage>
        <taxon>Eukaryota</taxon>
        <taxon>Viridiplantae</taxon>
        <taxon>Streptophyta</taxon>
        <taxon>Embryophyta</taxon>
        <taxon>Tracheophyta</taxon>
        <taxon>Spermatophyta</taxon>
        <taxon>Magnoliopsida</taxon>
        <taxon>eudicotyledons</taxon>
        <taxon>Gunneridae</taxon>
        <taxon>Pentapetalae</taxon>
        <taxon>rosids</taxon>
        <taxon>fabids</taxon>
        <taxon>Rosales</taxon>
        <taxon>Rosaceae</taxon>
        <taxon>Amygdaloideae</taxon>
        <taxon>Maleae</taxon>
        <taxon>Malus</taxon>
    </lineage>
</organism>
<dbReference type="EMBL" id="VIEB01001140">
    <property type="protein sequence ID" value="TQD74945.1"/>
    <property type="molecule type" value="Genomic_DNA"/>
</dbReference>
<reference evidence="5 6" key="1">
    <citation type="journal article" date="2019" name="G3 (Bethesda)">
        <title>Sequencing of a Wild Apple (Malus baccata) Genome Unravels the Differences Between Cultivated and Wild Apple Species Regarding Disease Resistance and Cold Tolerance.</title>
        <authorList>
            <person name="Chen X."/>
        </authorList>
    </citation>
    <scope>NUCLEOTIDE SEQUENCE [LARGE SCALE GENOMIC DNA]</scope>
    <source>
        <strain evidence="6">cv. Shandingzi</strain>
        <tissue evidence="5">Leaves</tissue>
    </source>
</reference>
<evidence type="ECO:0000256" key="4">
    <source>
        <dbReference type="ARBA" id="ARBA00023242"/>
    </source>
</evidence>
<proteinExistence type="predicted"/>
<name>A0A540KL47_MALBA</name>
<gene>
    <name evidence="5" type="ORF">C1H46_039516</name>
</gene>
<dbReference type="STRING" id="106549.A0A540KL47"/>
<evidence type="ECO:0000313" key="5">
    <source>
        <dbReference type="EMBL" id="TQD74945.1"/>
    </source>
</evidence>
<keyword evidence="4" id="KW-0539">Nucleus</keyword>
<keyword evidence="3" id="KW-0234">DNA repair</keyword>
<dbReference type="GO" id="GO:0005634">
    <property type="term" value="C:nucleus"/>
    <property type="evidence" value="ECO:0007669"/>
    <property type="project" value="UniProtKB-SubCell"/>
</dbReference>
<comment type="subcellular location">
    <subcellularLocation>
        <location evidence="1">Nucleus</location>
    </subcellularLocation>
</comment>
<protein>
    <submittedName>
        <fullName evidence="5">Uncharacterized protein</fullName>
    </submittedName>
</protein>
<keyword evidence="6" id="KW-1185">Reference proteome</keyword>
<accession>A0A540KL47</accession>
<evidence type="ECO:0000256" key="2">
    <source>
        <dbReference type="ARBA" id="ARBA00022763"/>
    </source>
</evidence>
<dbReference type="GO" id="GO:0000785">
    <property type="term" value="C:chromatin"/>
    <property type="evidence" value="ECO:0007669"/>
    <property type="project" value="TreeGrafter"/>
</dbReference>
<dbReference type="Proteomes" id="UP000315295">
    <property type="component" value="Unassembled WGS sequence"/>
</dbReference>
<dbReference type="GO" id="GO:0006281">
    <property type="term" value="P:DNA repair"/>
    <property type="evidence" value="ECO:0007669"/>
    <property type="project" value="UniProtKB-KW"/>
</dbReference>
<comment type="caution">
    <text evidence="5">The sequence shown here is derived from an EMBL/GenBank/DDBJ whole genome shotgun (WGS) entry which is preliminary data.</text>
</comment>
<evidence type="ECO:0000256" key="3">
    <source>
        <dbReference type="ARBA" id="ARBA00023204"/>
    </source>
</evidence>
<dbReference type="GO" id="GO:0007064">
    <property type="term" value="P:mitotic sister chromatid cohesion"/>
    <property type="evidence" value="ECO:0007669"/>
    <property type="project" value="InterPro"/>
</dbReference>
<keyword evidence="2" id="KW-0227">DNA damage</keyword>
<dbReference type="PANTHER" id="PTHR12663:SF69">
    <property type="entry name" value="SISTER CHROMATID COHESION PROTEIN PDS5 HOMOLOG E"/>
    <property type="match status" value="1"/>
</dbReference>
<evidence type="ECO:0000313" key="6">
    <source>
        <dbReference type="Proteomes" id="UP000315295"/>
    </source>
</evidence>
<sequence>MSCSFEKEVEQQLKEARHTLLNPPFATDELLKILGEAEGLLSNVEQASHRSMQDALLPIMKALISDELFRHSDMDVKLYVASCITELMRITAPVPPYDNEWMKV</sequence>
<dbReference type="AlphaFoldDB" id="A0A540KL47"/>
<dbReference type="InterPro" id="IPR039776">
    <property type="entry name" value="Pds5"/>
</dbReference>
<dbReference type="PANTHER" id="PTHR12663">
    <property type="entry name" value="ANDROGEN INDUCED INHIBITOR OF PROLIFERATION AS3 / PDS5-RELATED"/>
    <property type="match status" value="1"/>
</dbReference>
<evidence type="ECO:0000256" key="1">
    <source>
        <dbReference type="ARBA" id="ARBA00004123"/>
    </source>
</evidence>